<feature type="transmembrane region" description="Helical" evidence="1">
    <location>
        <begin position="86"/>
        <end position="107"/>
    </location>
</feature>
<comment type="caution">
    <text evidence="2">The sequence shown here is derived from an EMBL/GenBank/DDBJ whole genome shotgun (WGS) entry which is preliminary data.</text>
</comment>
<feature type="transmembrane region" description="Helical" evidence="1">
    <location>
        <begin position="113"/>
        <end position="129"/>
    </location>
</feature>
<evidence type="ECO:0008006" key="4">
    <source>
        <dbReference type="Google" id="ProtNLM"/>
    </source>
</evidence>
<gene>
    <name evidence="2" type="ORF">ACFFJH_00245</name>
</gene>
<evidence type="ECO:0000256" key="1">
    <source>
        <dbReference type="SAM" id="Phobius"/>
    </source>
</evidence>
<dbReference type="Proteomes" id="UP001589844">
    <property type="component" value="Unassembled WGS sequence"/>
</dbReference>
<evidence type="ECO:0000313" key="3">
    <source>
        <dbReference type="Proteomes" id="UP001589844"/>
    </source>
</evidence>
<keyword evidence="1" id="KW-0812">Transmembrane</keyword>
<keyword evidence="1" id="KW-0472">Membrane</keyword>
<keyword evidence="3" id="KW-1185">Reference proteome</keyword>
<dbReference type="RefSeq" id="WP_390209254.1">
    <property type="nucleotide sequence ID" value="NZ_JBHLXJ010000002.1"/>
</dbReference>
<accession>A0ABV6I8T7</accession>
<evidence type="ECO:0000313" key="2">
    <source>
        <dbReference type="EMBL" id="MFC0348227.1"/>
    </source>
</evidence>
<keyword evidence="1" id="KW-1133">Transmembrane helix</keyword>
<protein>
    <recommendedName>
        <fullName evidence="4">DUF2812 domain-containing protein</fullName>
    </recommendedName>
</protein>
<sequence length="156" mass="18115">MHLQHLTLSEVSEVTYITSKRGRFTQFGFVSTQGESGEARSFGHLHPKVGDRLTMVMPAPQHWREIYGWFDHLTQSVCMPFFQRQLILFALLSIFCLPMFIVCVAAIWQGVFLLLPALILTAACWYLTFQEFRRVYRARRVLLRYLKSLDAPEPCA</sequence>
<dbReference type="EMBL" id="JBHLXJ010000002">
    <property type="protein sequence ID" value="MFC0348227.1"/>
    <property type="molecule type" value="Genomic_DNA"/>
</dbReference>
<proteinExistence type="predicted"/>
<name>A0ABV6I8T7_9BURK</name>
<reference evidence="2 3" key="1">
    <citation type="submission" date="2024-09" db="EMBL/GenBank/DDBJ databases">
        <authorList>
            <person name="Sun Q."/>
            <person name="Mori K."/>
        </authorList>
    </citation>
    <scope>NUCLEOTIDE SEQUENCE [LARGE SCALE GENOMIC DNA]</scope>
    <source>
        <strain evidence="2 3">CCM 8677</strain>
    </source>
</reference>
<organism evidence="2 3">
    <name type="scientific">Undibacterium danionis</name>
    <dbReference type="NCBI Taxonomy" id="1812100"/>
    <lineage>
        <taxon>Bacteria</taxon>
        <taxon>Pseudomonadati</taxon>
        <taxon>Pseudomonadota</taxon>
        <taxon>Betaproteobacteria</taxon>
        <taxon>Burkholderiales</taxon>
        <taxon>Oxalobacteraceae</taxon>
        <taxon>Undibacterium</taxon>
    </lineage>
</organism>